<dbReference type="PANTHER" id="PTHR13789">
    <property type="entry name" value="MONOOXYGENASE"/>
    <property type="match status" value="1"/>
</dbReference>
<evidence type="ECO:0000256" key="2">
    <source>
        <dbReference type="ARBA" id="ARBA00023033"/>
    </source>
</evidence>
<evidence type="ECO:0000259" key="3">
    <source>
        <dbReference type="Pfam" id="PF01494"/>
    </source>
</evidence>
<evidence type="ECO:0000256" key="1">
    <source>
        <dbReference type="ARBA" id="ARBA00023002"/>
    </source>
</evidence>
<keyword evidence="2 4" id="KW-0503">Monooxygenase</keyword>
<organism evidence="4 5">
    <name type="scientific">Sphingomonas tabacisoli</name>
    <dbReference type="NCBI Taxonomy" id="2249466"/>
    <lineage>
        <taxon>Bacteria</taxon>
        <taxon>Pseudomonadati</taxon>
        <taxon>Pseudomonadota</taxon>
        <taxon>Alphaproteobacteria</taxon>
        <taxon>Sphingomonadales</taxon>
        <taxon>Sphingomonadaceae</taxon>
        <taxon>Sphingomonas</taxon>
    </lineage>
</organism>
<protein>
    <submittedName>
        <fullName evidence="4">FAD-dependent monooxygenase</fullName>
    </submittedName>
</protein>
<dbReference type="Gene3D" id="3.50.50.60">
    <property type="entry name" value="FAD/NAD(P)-binding domain"/>
    <property type="match status" value="1"/>
</dbReference>
<dbReference type="Pfam" id="PF01494">
    <property type="entry name" value="FAD_binding_3"/>
    <property type="match status" value="1"/>
</dbReference>
<keyword evidence="1" id="KW-0560">Oxidoreductase</keyword>
<name>A0ABW4I1K9_9SPHN</name>
<accession>A0ABW4I1K9</accession>
<evidence type="ECO:0000313" key="4">
    <source>
        <dbReference type="EMBL" id="MFD1611466.1"/>
    </source>
</evidence>
<dbReference type="InterPro" id="IPR002938">
    <property type="entry name" value="FAD-bd"/>
</dbReference>
<proteinExistence type="predicted"/>
<dbReference type="InterPro" id="IPR050493">
    <property type="entry name" value="FAD-dep_Monooxygenase_BioMet"/>
</dbReference>
<reference evidence="5" key="1">
    <citation type="journal article" date="2019" name="Int. J. Syst. Evol. Microbiol.">
        <title>The Global Catalogue of Microorganisms (GCM) 10K type strain sequencing project: providing services to taxonomists for standard genome sequencing and annotation.</title>
        <authorList>
            <consortium name="The Broad Institute Genomics Platform"/>
            <consortium name="The Broad Institute Genome Sequencing Center for Infectious Disease"/>
            <person name="Wu L."/>
            <person name="Ma J."/>
        </authorList>
    </citation>
    <scope>NUCLEOTIDE SEQUENCE [LARGE SCALE GENOMIC DNA]</scope>
    <source>
        <strain evidence="5">CGMCC 1.16275</strain>
    </source>
</reference>
<keyword evidence="5" id="KW-1185">Reference proteome</keyword>
<dbReference type="InterPro" id="IPR036188">
    <property type="entry name" value="FAD/NAD-bd_sf"/>
</dbReference>
<dbReference type="NCBIfam" id="NF005313">
    <property type="entry name" value="PRK06847.1"/>
    <property type="match status" value="1"/>
</dbReference>
<dbReference type="EMBL" id="JBHUDY010000001">
    <property type="protein sequence ID" value="MFD1611466.1"/>
    <property type="molecule type" value="Genomic_DNA"/>
</dbReference>
<dbReference type="GO" id="GO:0004497">
    <property type="term" value="F:monooxygenase activity"/>
    <property type="evidence" value="ECO:0007669"/>
    <property type="project" value="UniProtKB-KW"/>
</dbReference>
<evidence type="ECO:0000313" key="5">
    <source>
        <dbReference type="Proteomes" id="UP001597115"/>
    </source>
</evidence>
<gene>
    <name evidence="4" type="ORF">ACFSCW_06585</name>
</gene>
<dbReference type="Proteomes" id="UP001597115">
    <property type="component" value="Unassembled WGS sequence"/>
</dbReference>
<dbReference type="SUPFAM" id="SSF51905">
    <property type="entry name" value="FAD/NAD(P)-binding domain"/>
    <property type="match status" value="1"/>
</dbReference>
<feature type="domain" description="FAD-binding" evidence="3">
    <location>
        <begin position="7"/>
        <end position="316"/>
    </location>
</feature>
<dbReference type="RefSeq" id="WP_380888060.1">
    <property type="nucleotide sequence ID" value="NZ_JBHUDY010000001.1"/>
</dbReference>
<dbReference type="PANTHER" id="PTHR13789:SF309">
    <property type="entry name" value="PUTATIVE (AFU_ORTHOLOGUE AFUA_6G14510)-RELATED"/>
    <property type="match status" value="1"/>
</dbReference>
<dbReference type="PRINTS" id="PR00420">
    <property type="entry name" value="RNGMNOXGNASE"/>
</dbReference>
<sequence>MSVVSNALVIGGGIGGLTVAIALRQQGIAVDLVEIKPDLSVYGVGIIQPNNTLRALDKVGLAHKCIELGAAFPGWRIHNAAGNFLFDAPATDSAAPGMPPINGITRPLLHQILTEGARDAGTRIQLGTSVATLNDRGDHVLVRFSDGRTADYDFVVGSDGVYSDTRRRLFGDIVRPRYSGQCVWRYNLARPSRVEWGELYFGPDSKVGLVPLSTDLMYLFLVTAEPEGARYPQSELAALMRARLGYYEGFVAELAGQITEPSGVILKPIESVLLPAPWMTGRTIIIGDAAHASTPHLAQGAAMAIEDAVLLGELLGDDRSLDAALEEFMRRRFDRTRYVVESSQQILTWELEQWAGIHNPAARPGELLHEATLALMEPY</sequence>
<comment type="caution">
    <text evidence="4">The sequence shown here is derived from an EMBL/GenBank/DDBJ whole genome shotgun (WGS) entry which is preliminary data.</text>
</comment>